<keyword evidence="4" id="KW-0564">Palmitate</keyword>
<dbReference type="InterPro" id="IPR050490">
    <property type="entry name" value="Bact_solute-bd_prot1"/>
</dbReference>
<keyword evidence="2" id="KW-0732">Signal</keyword>
<name>A0A4Q9DGT3_9BACL</name>
<dbReference type="Gene3D" id="3.40.190.10">
    <property type="entry name" value="Periplasmic binding protein-like II"/>
    <property type="match status" value="2"/>
</dbReference>
<gene>
    <name evidence="7" type="ORF">EYB31_30425</name>
</gene>
<keyword evidence="5" id="KW-0449">Lipoprotein</keyword>
<dbReference type="OrthoDB" id="9787283at2"/>
<dbReference type="Proteomes" id="UP000293142">
    <property type="component" value="Unassembled WGS sequence"/>
</dbReference>
<dbReference type="AlphaFoldDB" id="A0A4Q9DGT3"/>
<feature type="region of interest" description="Disordered" evidence="6">
    <location>
        <begin position="1"/>
        <end position="40"/>
    </location>
</feature>
<keyword evidence="3" id="KW-0472">Membrane</keyword>
<feature type="compositionally biased region" description="Gly residues" evidence="6">
    <location>
        <begin position="8"/>
        <end position="18"/>
    </location>
</feature>
<sequence length="502" mass="55346">MTASLLAGCGGTGTGTGAGSAPAGNAPTTDNSKPKEAEKPGHVTMVYWNDYKYPDGLDDNNNPYLDYMKKGTNLDIKVITAPNSGYKEKLNVIMASGDLPDLMFVNDPSLYVNYLNQKALKPLNAAIDKFGPDLKKLIPQEAWDSVTVDGKIYAIPTIADIQSTELMWVRKDWLDQLKLPEPKTLDDYVKTAKAFATLDPDGNGKNDTVGWLIGENLSGTGPIFGAFGVQRGQWVERGGQLVYSSTLPEMKEALKFLNGLYNDKVIDPEWALSKSKTVEEKVGSGKAGLYSGPWHARRGAILTSQQNNPKAVWKESEFPVGKDGKFGVQAGPLLSGFNVVPATSKNEESVVKLLNFMIGKGFSDLELGFEGQIWNRKDGKVVTNFEEHNKHVYRNSLSRIIRPSDSTIYFDKLKSLGEDLKLVDNIEKINKVLMYSKFTGIPGPVMSKNSAKLQKLEDETFTKIVMGTIPVDDFDKFVDTWKKDGGSDVAKEVNDWYASRKK</sequence>
<dbReference type="InterPro" id="IPR006059">
    <property type="entry name" value="SBP"/>
</dbReference>
<organism evidence="7 8">
    <name type="scientific">Paenibacillus thalictri</name>
    <dbReference type="NCBI Taxonomy" id="2527873"/>
    <lineage>
        <taxon>Bacteria</taxon>
        <taxon>Bacillati</taxon>
        <taxon>Bacillota</taxon>
        <taxon>Bacilli</taxon>
        <taxon>Bacillales</taxon>
        <taxon>Paenibacillaceae</taxon>
        <taxon>Paenibacillus</taxon>
    </lineage>
</organism>
<evidence type="ECO:0000313" key="8">
    <source>
        <dbReference type="Proteomes" id="UP000293142"/>
    </source>
</evidence>
<proteinExistence type="predicted"/>
<accession>A0A4Q9DGT3</accession>
<comment type="caution">
    <text evidence="7">The sequence shown here is derived from an EMBL/GenBank/DDBJ whole genome shotgun (WGS) entry which is preliminary data.</text>
</comment>
<dbReference type="EMBL" id="SIRE01000026">
    <property type="protein sequence ID" value="TBL71464.1"/>
    <property type="molecule type" value="Genomic_DNA"/>
</dbReference>
<evidence type="ECO:0000256" key="3">
    <source>
        <dbReference type="ARBA" id="ARBA00023136"/>
    </source>
</evidence>
<dbReference type="CDD" id="cd13580">
    <property type="entry name" value="PBP2_AlgQ_like_1"/>
    <property type="match status" value="1"/>
</dbReference>
<evidence type="ECO:0000256" key="6">
    <source>
        <dbReference type="SAM" id="MobiDB-lite"/>
    </source>
</evidence>
<evidence type="ECO:0000256" key="1">
    <source>
        <dbReference type="ARBA" id="ARBA00022475"/>
    </source>
</evidence>
<evidence type="ECO:0000256" key="4">
    <source>
        <dbReference type="ARBA" id="ARBA00023139"/>
    </source>
</evidence>
<dbReference type="SUPFAM" id="SSF53850">
    <property type="entry name" value="Periplasmic binding protein-like II"/>
    <property type="match status" value="1"/>
</dbReference>
<dbReference type="PANTHER" id="PTHR43649">
    <property type="entry name" value="ARABINOSE-BINDING PROTEIN-RELATED"/>
    <property type="match status" value="1"/>
</dbReference>
<protein>
    <submittedName>
        <fullName evidence="7">Extracellular solute-binding protein</fullName>
    </submittedName>
</protein>
<evidence type="ECO:0000256" key="5">
    <source>
        <dbReference type="ARBA" id="ARBA00023288"/>
    </source>
</evidence>
<evidence type="ECO:0000256" key="2">
    <source>
        <dbReference type="ARBA" id="ARBA00022729"/>
    </source>
</evidence>
<reference evidence="7 8" key="1">
    <citation type="submission" date="2019-02" db="EMBL/GenBank/DDBJ databases">
        <title>Paenibacillus sp. nov., isolated from surface-sterilized tissue of Thalictrum simplex L.</title>
        <authorList>
            <person name="Tuo L."/>
        </authorList>
    </citation>
    <scope>NUCLEOTIDE SEQUENCE [LARGE SCALE GENOMIC DNA]</scope>
    <source>
        <strain evidence="7 8">N2SHLJ1</strain>
    </source>
</reference>
<dbReference type="Pfam" id="PF01547">
    <property type="entry name" value="SBP_bac_1"/>
    <property type="match status" value="1"/>
</dbReference>
<dbReference type="PANTHER" id="PTHR43649:SF33">
    <property type="entry name" value="POLYGALACTURONAN_RHAMNOGALACTURONAN-BINDING PROTEIN YTCQ"/>
    <property type="match status" value="1"/>
</dbReference>
<evidence type="ECO:0000313" key="7">
    <source>
        <dbReference type="EMBL" id="TBL71464.1"/>
    </source>
</evidence>
<keyword evidence="8" id="KW-1185">Reference proteome</keyword>
<feature type="compositionally biased region" description="Low complexity" evidence="6">
    <location>
        <begin position="19"/>
        <end position="29"/>
    </location>
</feature>
<keyword evidence="1" id="KW-1003">Cell membrane</keyword>